<dbReference type="EMBL" id="CADEAL010004051">
    <property type="protein sequence ID" value="CAB1450384.1"/>
    <property type="molecule type" value="Genomic_DNA"/>
</dbReference>
<reference evidence="1" key="1">
    <citation type="submission" date="2020-03" db="EMBL/GenBank/DDBJ databases">
        <authorList>
            <person name="Weist P."/>
        </authorList>
    </citation>
    <scope>NUCLEOTIDE SEQUENCE</scope>
</reference>
<evidence type="ECO:0000313" key="1">
    <source>
        <dbReference type="EMBL" id="CAB1450384.1"/>
    </source>
</evidence>
<accession>A0A9N7VJ14</accession>
<dbReference type="Proteomes" id="UP001153269">
    <property type="component" value="Unassembled WGS sequence"/>
</dbReference>
<gene>
    <name evidence="1" type="ORF">PLEPLA_LOCUS38073</name>
</gene>
<dbReference type="AlphaFoldDB" id="A0A9N7VJ14"/>
<keyword evidence="2" id="KW-1185">Reference proteome</keyword>
<sequence>MKWLVQRDAPQINEAQFIGSLVIKRHRRAGNPSSAAGVSALKAEGGGSLVTPSTLSFLPHVNHITKAVFFLSPTLTVTYCCPNTSDLSSAAVYSSVPQTKSFTISIKYRINFKILLITYKTPQQPGTCLSDLLHQHSPTRRLRSTDAHLLQLDLILMVQAAPVSQFHYFSKKISIPSH</sequence>
<organism evidence="1 2">
    <name type="scientific">Pleuronectes platessa</name>
    <name type="common">European plaice</name>
    <dbReference type="NCBI Taxonomy" id="8262"/>
    <lineage>
        <taxon>Eukaryota</taxon>
        <taxon>Metazoa</taxon>
        <taxon>Chordata</taxon>
        <taxon>Craniata</taxon>
        <taxon>Vertebrata</taxon>
        <taxon>Euteleostomi</taxon>
        <taxon>Actinopterygii</taxon>
        <taxon>Neopterygii</taxon>
        <taxon>Teleostei</taxon>
        <taxon>Neoteleostei</taxon>
        <taxon>Acanthomorphata</taxon>
        <taxon>Carangaria</taxon>
        <taxon>Pleuronectiformes</taxon>
        <taxon>Pleuronectoidei</taxon>
        <taxon>Pleuronectidae</taxon>
        <taxon>Pleuronectes</taxon>
    </lineage>
</organism>
<proteinExistence type="predicted"/>
<evidence type="ECO:0000313" key="2">
    <source>
        <dbReference type="Proteomes" id="UP001153269"/>
    </source>
</evidence>
<protein>
    <submittedName>
        <fullName evidence="1">Uncharacterized protein</fullName>
    </submittedName>
</protein>
<comment type="caution">
    <text evidence="1">The sequence shown here is derived from an EMBL/GenBank/DDBJ whole genome shotgun (WGS) entry which is preliminary data.</text>
</comment>
<name>A0A9N7VJ14_PLEPL</name>